<gene>
    <name evidence="1" type="ORF">C2G38_2045855</name>
</gene>
<dbReference type="AlphaFoldDB" id="A0A397UBE1"/>
<protein>
    <submittedName>
        <fullName evidence="1">Uncharacterized protein</fullName>
    </submittedName>
</protein>
<dbReference type="OrthoDB" id="2480800at2759"/>
<dbReference type="Proteomes" id="UP000266673">
    <property type="component" value="Unassembled WGS sequence"/>
</dbReference>
<sequence>MDLNQIPNITSDPQDKEFSRCKKTKLLSEFTRLYYSKIQEISGQFDNQDKNSDLENEEDCVLYELAKLEELVAMYFINKEKDPEIKFSKTFEFEDELIDNFQVLNSDVESKICKLCSFFLMPIESGSHYYWEIRKIYVYKIILKKHQYILVVPKEKIESINAYLIN</sequence>
<accession>A0A397UBE1</accession>
<reference evidence="1 2" key="1">
    <citation type="submission" date="2018-06" db="EMBL/GenBank/DDBJ databases">
        <title>Comparative genomics reveals the genomic features of Rhizophagus irregularis, R. cerebriforme, R. diaphanum and Gigaspora rosea, and their symbiotic lifestyle signature.</title>
        <authorList>
            <person name="Morin E."/>
            <person name="San Clemente H."/>
            <person name="Chen E.C.H."/>
            <person name="De La Providencia I."/>
            <person name="Hainaut M."/>
            <person name="Kuo A."/>
            <person name="Kohler A."/>
            <person name="Murat C."/>
            <person name="Tang N."/>
            <person name="Roy S."/>
            <person name="Loubradou J."/>
            <person name="Henrissat B."/>
            <person name="Grigoriev I.V."/>
            <person name="Corradi N."/>
            <person name="Roux C."/>
            <person name="Martin F.M."/>
        </authorList>
    </citation>
    <scope>NUCLEOTIDE SEQUENCE [LARGE SCALE GENOMIC DNA]</scope>
    <source>
        <strain evidence="1 2">DAOM 194757</strain>
    </source>
</reference>
<organism evidence="1 2">
    <name type="scientific">Gigaspora rosea</name>
    <dbReference type="NCBI Taxonomy" id="44941"/>
    <lineage>
        <taxon>Eukaryota</taxon>
        <taxon>Fungi</taxon>
        <taxon>Fungi incertae sedis</taxon>
        <taxon>Mucoromycota</taxon>
        <taxon>Glomeromycotina</taxon>
        <taxon>Glomeromycetes</taxon>
        <taxon>Diversisporales</taxon>
        <taxon>Gigasporaceae</taxon>
        <taxon>Gigaspora</taxon>
    </lineage>
</organism>
<comment type="caution">
    <text evidence="1">The sequence shown here is derived from an EMBL/GenBank/DDBJ whole genome shotgun (WGS) entry which is preliminary data.</text>
</comment>
<dbReference type="EMBL" id="QKWP01001628">
    <property type="protein sequence ID" value="RIB07625.1"/>
    <property type="molecule type" value="Genomic_DNA"/>
</dbReference>
<proteinExistence type="predicted"/>
<evidence type="ECO:0000313" key="2">
    <source>
        <dbReference type="Proteomes" id="UP000266673"/>
    </source>
</evidence>
<keyword evidence="2" id="KW-1185">Reference proteome</keyword>
<evidence type="ECO:0000313" key="1">
    <source>
        <dbReference type="EMBL" id="RIB07625.1"/>
    </source>
</evidence>
<name>A0A397UBE1_9GLOM</name>